<protein>
    <submittedName>
        <fullName evidence="4">SNF2-rel_dom domain-containing protein</fullName>
    </submittedName>
</protein>
<feature type="domain" description="SNF2 N-terminal" evidence="1">
    <location>
        <begin position="264"/>
        <end position="508"/>
    </location>
</feature>
<sequence length="534" mass="60917">MRKKIKAEKLPAANRLAQSFMYKCLPSVLPETRSRNKQSYKIQLSRIFQHSLTIQMRSPDQSHSDIIGTAGFDLQVYIIKHLDRCNSVDIFFSLSGHACFYGKLSNNEHRKLEVLMPVSLVSIFYGLSSVNLALFGRIVNDKLVVDITLNPSFIWDQLHFKPTCISETQYQKIMSFLKWSGSKIKEEQSHGMEIPKDFPLPLTLSVEELNIPVLTHDIESSEEFKKSLELIYDLVQESNISNAYKWNDLSILQPSAMKATLHPYQLEAVRWMIYRELEKSKDVIDPTWFSSYFLHFNENLFFSTVTGNFSRNLPSDFGKPCCGGILADEMGLGKTVEVLSLILHRPYPQDMTVQPLERFGKRFCNQKISLFKIPSEKLESGGKMDGESTEQEDNYNDEVMSNSSSVCTLPHSVFCICGAIDIGRIYEVSAPIYCDVCDSGFYQHVECVGFAPTVVVDGKSYEVNYICPLCWKNLRVHSKATLIIAPDHILPQWKDEIEKHVDKSSNLSYMVSFWLIVHKATSSCRLKITVVTEV</sequence>
<accession>A0A0R3TU55</accession>
<dbReference type="InterPro" id="IPR011011">
    <property type="entry name" value="Znf_FYVE_PHD"/>
</dbReference>
<dbReference type="Gene3D" id="3.40.50.10810">
    <property type="entry name" value="Tandem AAA-ATPase domain"/>
    <property type="match status" value="1"/>
</dbReference>
<dbReference type="STRING" id="102285.A0A0R3TU55"/>
<dbReference type="SUPFAM" id="SSF52540">
    <property type="entry name" value="P-loop containing nucleoside triphosphate hydrolases"/>
    <property type="match status" value="1"/>
</dbReference>
<dbReference type="EMBL" id="UZAE01013465">
    <property type="protein sequence ID" value="VDO09977.1"/>
    <property type="molecule type" value="Genomic_DNA"/>
</dbReference>
<dbReference type="Gene3D" id="3.30.40.10">
    <property type="entry name" value="Zinc/RING finger domain, C3HC4 (zinc finger)"/>
    <property type="match status" value="1"/>
</dbReference>
<name>A0A0R3TU55_RODNA</name>
<dbReference type="GO" id="GO:0005524">
    <property type="term" value="F:ATP binding"/>
    <property type="evidence" value="ECO:0007669"/>
    <property type="project" value="InterPro"/>
</dbReference>
<dbReference type="InterPro" id="IPR000330">
    <property type="entry name" value="SNF2_N"/>
</dbReference>
<evidence type="ECO:0000313" key="4">
    <source>
        <dbReference type="WBParaSite" id="HNAJ_0001127201-mRNA-1"/>
    </source>
</evidence>
<keyword evidence="3" id="KW-1185">Reference proteome</keyword>
<dbReference type="Pfam" id="PF00176">
    <property type="entry name" value="SNF2-rel_dom"/>
    <property type="match status" value="1"/>
</dbReference>
<dbReference type="WBParaSite" id="HNAJ_0001127201-mRNA-1">
    <property type="protein sequence ID" value="HNAJ_0001127201-mRNA-1"/>
    <property type="gene ID" value="HNAJ_0001127201"/>
</dbReference>
<evidence type="ECO:0000313" key="3">
    <source>
        <dbReference type="Proteomes" id="UP000278807"/>
    </source>
</evidence>
<gene>
    <name evidence="2" type="ORF">HNAJ_LOCUS11262</name>
</gene>
<dbReference type="GO" id="GO:0000209">
    <property type="term" value="P:protein polyubiquitination"/>
    <property type="evidence" value="ECO:0007669"/>
    <property type="project" value="TreeGrafter"/>
</dbReference>
<dbReference type="OrthoDB" id="423559at2759"/>
<dbReference type="InterPro" id="IPR013083">
    <property type="entry name" value="Znf_RING/FYVE/PHD"/>
</dbReference>
<proteinExistence type="predicted"/>
<evidence type="ECO:0000259" key="1">
    <source>
        <dbReference type="Pfam" id="PF00176"/>
    </source>
</evidence>
<dbReference type="PANTHER" id="PTHR45865:SF1">
    <property type="entry name" value="E3 UBIQUITIN-PROTEIN LIGASE SHPRH"/>
    <property type="match status" value="1"/>
</dbReference>
<dbReference type="GO" id="GO:0061630">
    <property type="term" value="F:ubiquitin protein ligase activity"/>
    <property type="evidence" value="ECO:0007669"/>
    <property type="project" value="TreeGrafter"/>
</dbReference>
<reference evidence="2 3" key="2">
    <citation type="submission" date="2018-11" db="EMBL/GenBank/DDBJ databases">
        <authorList>
            <consortium name="Pathogen Informatics"/>
        </authorList>
    </citation>
    <scope>NUCLEOTIDE SEQUENCE [LARGE SCALE GENOMIC DNA]</scope>
</reference>
<dbReference type="SUPFAM" id="SSF57903">
    <property type="entry name" value="FYVE/PHD zinc finger"/>
    <property type="match status" value="1"/>
</dbReference>
<dbReference type="PANTHER" id="PTHR45865">
    <property type="entry name" value="E3 UBIQUITIN-PROTEIN LIGASE SHPRH FAMILY MEMBER"/>
    <property type="match status" value="1"/>
</dbReference>
<dbReference type="AlphaFoldDB" id="A0A0R3TU55"/>
<dbReference type="Proteomes" id="UP000278807">
    <property type="component" value="Unassembled WGS sequence"/>
</dbReference>
<organism evidence="4">
    <name type="scientific">Rodentolepis nana</name>
    <name type="common">Dwarf tapeworm</name>
    <name type="synonym">Hymenolepis nana</name>
    <dbReference type="NCBI Taxonomy" id="102285"/>
    <lineage>
        <taxon>Eukaryota</taxon>
        <taxon>Metazoa</taxon>
        <taxon>Spiralia</taxon>
        <taxon>Lophotrochozoa</taxon>
        <taxon>Platyhelminthes</taxon>
        <taxon>Cestoda</taxon>
        <taxon>Eucestoda</taxon>
        <taxon>Cyclophyllidea</taxon>
        <taxon>Hymenolepididae</taxon>
        <taxon>Rodentolepis</taxon>
    </lineage>
</organism>
<dbReference type="GO" id="GO:0006974">
    <property type="term" value="P:DNA damage response"/>
    <property type="evidence" value="ECO:0007669"/>
    <property type="project" value="TreeGrafter"/>
</dbReference>
<dbReference type="GO" id="GO:0005634">
    <property type="term" value="C:nucleus"/>
    <property type="evidence" value="ECO:0007669"/>
    <property type="project" value="TreeGrafter"/>
</dbReference>
<dbReference type="InterPro" id="IPR052583">
    <property type="entry name" value="ATP-helicase/E3_Ub-Ligase"/>
</dbReference>
<dbReference type="InterPro" id="IPR038718">
    <property type="entry name" value="SNF2-like_sf"/>
</dbReference>
<reference evidence="4" key="1">
    <citation type="submission" date="2017-02" db="UniProtKB">
        <authorList>
            <consortium name="WormBaseParasite"/>
        </authorList>
    </citation>
    <scope>IDENTIFICATION</scope>
</reference>
<evidence type="ECO:0000313" key="2">
    <source>
        <dbReference type="EMBL" id="VDO09977.1"/>
    </source>
</evidence>
<dbReference type="InterPro" id="IPR027417">
    <property type="entry name" value="P-loop_NTPase"/>
</dbReference>